<name>A0A850RGA4_9GAMM</name>
<sequence length="86" mass="10265">MAGFFVEAKDPKTDIWTKICEPQKTKDRAKRFAKKHLDQWSSWDQKAADTAKFRLCIDDPRHTIEQVAFPPHKKRMRWVDATWDMC</sequence>
<keyword evidence="2" id="KW-1185">Reference proteome</keyword>
<comment type="caution">
    <text evidence="1">The sequence shown here is derived from an EMBL/GenBank/DDBJ whole genome shotgun (WGS) entry which is preliminary data.</text>
</comment>
<accession>A0A850RGA4</accession>
<dbReference type="Proteomes" id="UP000592294">
    <property type="component" value="Unassembled WGS sequence"/>
</dbReference>
<dbReference type="AlphaFoldDB" id="A0A850RGA4"/>
<evidence type="ECO:0000313" key="2">
    <source>
        <dbReference type="Proteomes" id="UP000592294"/>
    </source>
</evidence>
<protein>
    <submittedName>
        <fullName evidence="1">Uncharacterized protein</fullName>
    </submittedName>
</protein>
<dbReference type="EMBL" id="JABZEO010000018">
    <property type="protein sequence ID" value="NVZ11226.1"/>
    <property type="molecule type" value="Genomic_DNA"/>
</dbReference>
<gene>
    <name evidence="1" type="ORF">HW932_18405</name>
</gene>
<evidence type="ECO:0000313" key="1">
    <source>
        <dbReference type="EMBL" id="NVZ11226.1"/>
    </source>
</evidence>
<reference evidence="1 2" key="1">
    <citation type="submission" date="2020-06" db="EMBL/GenBank/DDBJ databases">
        <title>Whole-genome sequence of Allochromatium humboldtianum DSM 21881, type strain.</title>
        <authorList>
            <person name="Kyndt J.A."/>
            <person name="Meyer T.E."/>
        </authorList>
    </citation>
    <scope>NUCLEOTIDE SEQUENCE [LARGE SCALE GENOMIC DNA]</scope>
    <source>
        <strain evidence="1 2">DSM 21881</strain>
    </source>
</reference>
<dbReference type="RefSeq" id="WP_176977944.1">
    <property type="nucleotide sequence ID" value="NZ_JABZEO010000018.1"/>
</dbReference>
<proteinExistence type="predicted"/>
<organism evidence="1 2">
    <name type="scientific">Allochromatium humboldtianum</name>
    <dbReference type="NCBI Taxonomy" id="504901"/>
    <lineage>
        <taxon>Bacteria</taxon>
        <taxon>Pseudomonadati</taxon>
        <taxon>Pseudomonadota</taxon>
        <taxon>Gammaproteobacteria</taxon>
        <taxon>Chromatiales</taxon>
        <taxon>Chromatiaceae</taxon>
        <taxon>Allochromatium</taxon>
    </lineage>
</organism>